<comment type="caution">
    <text evidence="2">The sequence shown here is derived from an EMBL/GenBank/DDBJ whole genome shotgun (WGS) entry which is preliminary data.</text>
</comment>
<dbReference type="EMBL" id="LILC01000023">
    <property type="protein sequence ID" value="KOO42748.1"/>
    <property type="molecule type" value="Genomic_DNA"/>
</dbReference>
<keyword evidence="3" id="KW-1185">Reference proteome</keyword>
<dbReference type="InterPro" id="IPR011428">
    <property type="entry name" value="Spore_coat_X/V"/>
</dbReference>
<feature type="domain" description="Spore coat protein X/V" evidence="1">
    <location>
        <begin position="124"/>
        <end position="181"/>
    </location>
</feature>
<protein>
    <recommendedName>
        <fullName evidence="1">Spore coat protein X/V domain-containing protein</fullName>
    </recommendedName>
</protein>
<sequence>MSKKEQIKKWKEYEEYKKWKKKEKCKQKEKESCKKKKEKECHKKKHYCHGYSCGSGSFGAAVGQNAALSSDIEQLSQELIVIKDSCDISVTTNETQIAASLQAAIQVAIAIVINITIADAARAERVTQELLEKSRILQANRQQLIIKNSKNISVTTNDTDVAISLQLLLQILLALVVQLGIL</sequence>
<dbReference type="RefSeq" id="WP_053402545.1">
    <property type="nucleotide sequence ID" value="NZ_JAMAUM010000010.1"/>
</dbReference>
<evidence type="ECO:0000313" key="2">
    <source>
        <dbReference type="EMBL" id="KOO42748.1"/>
    </source>
</evidence>
<dbReference type="GO" id="GO:0031160">
    <property type="term" value="C:spore wall"/>
    <property type="evidence" value="ECO:0007669"/>
    <property type="project" value="InterPro"/>
</dbReference>
<evidence type="ECO:0000259" key="1">
    <source>
        <dbReference type="Pfam" id="PF07552"/>
    </source>
</evidence>
<organism evidence="2 3">
    <name type="scientific">Priestia koreensis</name>
    <dbReference type="NCBI Taxonomy" id="284581"/>
    <lineage>
        <taxon>Bacteria</taxon>
        <taxon>Bacillati</taxon>
        <taxon>Bacillota</taxon>
        <taxon>Bacilli</taxon>
        <taxon>Bacillales</taxon>
        <taxon>Bacillaceae</taxon>
        <taxon>Priestia</taxon>
    </lineage>
</organism>
<evidence type="ECO:0000313" key="3">
    <source>
        <dbReference type="Proteomes" id="UP000037558"/>
    </source>
</evidence>
<dbReference type="PATRIC" id="fig|284581.3.peg.2804"/>
<gene>
    <name evidence="2" type="ORF">AMD01_16510</name>
</gene>
<dbReference type="Pfam" id="PF07552">
    <property type="entry name" value="Coat_X"/>
    <property type="match status" value="2"/>
</dbReference>
<feature type="domain" description="Spore coat protein X/V" evidence="1">
    <location>
        <begin position="62"/>
        <end position="117"/>
    </location>
</feature>
<dbReference type="Proteomes" id="UP000037558">
    <property type="component" value="Unassembled WGS sequence"/>
</dbReference>
<reference evidence="3" key="1">
    <citation type="submission" date="2015-08" db="EMBL/GenBank/DDBJ databases">
        <title>Fjat-14210 dsm16467.</title>
        <authorList>
            <person name="Liu B."/>
            <person name="Wang J."/>
            <person name="Zhu Y."/>
            <person name="Liu G."/>
            <person name="Chen Q."/>
            <person name="Chen Z."/>
            <person name="Lan J."/>
            <person name="Che J."/>
            <person name="Ge C."/>
            <person name="Shi H."/>
            <person name="Pan Z."/>
            <person name="Liu X."/>
        </authorList>
    </citation>
    <scope>NUCLEOTIDE SEQUENCE [LARGE SCALE GENOMIC DNA]</scope>
    <source>
        <strain evidence="3">DSM 16467</strain>
    </source>
</reference>
<dbReference type="STRING" id="284581.AMD01_16510"/>
<name>A0A0M0KWH9_9BACI</name>
<dbReference type="GO" id="GO:0030435">
    <property type="term" value="P:sporulation resulting in formation of a cellular spore"/>
    <property type="evidence" value="ECO:0007669"/>
    <property type="project" value="InterPro"/>
</dbReference>
<proteinExistence type="predicted"/>
<accession>A0A0M0KWH9</accession>
<dbReference type="AlphaFoldDB" id="A0A0M0KWH9"/>